<keyword evidence="2 8" id="KW-0813">Transport</keyword>
<dbReference type="EnsemblProtists" id="EOD33298">
    <property type="protein sequence ID" value="EOD33298"/>
    <property type="gene ID" value="EMIHUDRAFT_78102"/>
</dbReference>
<dbReference type="AlphaFoldDB" id="A0A0D3KC13"/>
<dbReference type="Gene3D" id="3.10.20.30">
    <property type="match status" value="1"/>
</dbReference>
<keyword evidence="3 8" id="KW-0001">2Fe-2S</keyword>
<sequence length="101" mass="11095">MAESFSVTFVAPDGSERVLGVPEDEYILDRAEEKGIELPYSCRAGACCECIGKVIEGDVDNSDAAFLDEDQLEEGWRLLCTAYATTDAKVLTHQKEEFLGL</sequence>
<keyword evidence="7 8" id="KW-0411">Iron-sulfur</keyword>
<reference evidence="11" key="1">
    <citation type="journal article" date="2013" name="Nature">
        <title>Pan genome of the phytoplankton Emiliania underpins its global distribution.</title>
        <authorList>
            <person name="Read B.A."/>
            <person name="Kegel J."/>
            <person name="Klute M.J."/>
            <person name="Kuo A."/>
            <person name="Lefebvre S.C."/>
            <person name="Maumus F."/>
            <person name="Mayer C."/>
            <person name="Miller J."/>
            <person name="Monier A."/>
            <person name="Salamov A."/>
            <person name="Young J."/>
            <person name="Aguilar M."/>
            <person name="Claverie J.M."/>
            <person name="Frickenhaus S."/>
            <person name="Gonzalez K."/>
            <person name="Herman E.K."/>
            <person name="Lin Y.C."/>
            <person name="Napier J."/>
            <person name="Ogata H."/>
            <person name="Sarno A.F."/>
            <person name="Shmutz J."/>
            <person name="Schroeder D."/>
            <person name="de Vargas C."/>
            <person name="Verret F."/>
            <person name="von Dassow P."/>
            <person name="Valentin K."/>
            <person name="Van de Peer Y."/>
            <person name="Wheeler G."/>
            <person name="Dacks J.B."/>
            <person name="Delwiche C.F."/>
            <person name="Dyhrman S.T."/>
            <person name="Glockner G."/>
            <person name="John U."/>
            <person name="Richards T."/>
            <person name="Worden A.Z."/>
            <person name="Zhang X."/>
            <person name="Grigoriev I.V."/>
            <person name="Allen A.E."/>
            <person name="Bidle K."/>
            <person name="Borodovsky M."/>
            <person name="Bowler C."/>
            <person name="Brownlee C."/>
            <person name="Cock J.M."/>
            <person name="Elias M."/>
            <person name="Gladyshev V.N."/>
            <person name="Groth M."/>
            <person name="Guda C."/>
            <person name="Hadaegh A."/>
            <person name="Iglesias-Rodriguez M.D."/>
            <person name="Jenkins J."/>
            <person name="Jones B.M."/>
            <person name="Lawson T."/>
            <person name="Leese F."/>
            <person name="Lindquist E."/>
            <person name="Lobanov A."/>
            <person name="Lomsadze A."/>
            <person name="Malik S.B."/>
            <person name="Marsh M.E."/>
            <person name="Mackinder L."/>
            <person name="Mock T."/>
            <person name="Mueller-Roeber B."/>
            <person name="Pagarete A."/>
            <person name="Parker M."/>
            <person name="Probert I."/>
            <person name="Quesneville H."/>
            <person name="Raines C."/>
            <person name="Rensing S.A."/>
            <person name="Riano-Pachon D.M."/>
            <person name="Richier S."/>
            <person name="Rokitta S."/>
            <person name="Shiraiwa Y."/>
            <person name="Soanes D.M."/>
            <person name="van der Giezen M."/>
            <person name="Wahlund T.M."/>
            <person name="Williams B."/>
            <person name="Wilson W."/>
            <person name="Wolfe G."/>
            <person name="Wurch L.L."/>
        </authorList>
    </citation>
    <scope>NUCLEOTIDE SEQUENCE</scope>
</reference>
<dbReference type="GO" id="GO:0022900">
    <property type="term" value="P:electron transport chain"/>
    <property type="evidence" value="ECO:0007669"/>
    <property type="project" value="InterPro"/>
</dbReference>
<dbReference type="InterPro" id="IPR036010">
    <property type="entry name" value="2Fe-2S_ferredoxin-like_sf"/>
</dbReference>
<comment type="similarity">
    <text evidence="1 8">Belongs to the 2Fe2S plant-type ferredoxin family.</text>
</comment>
<dbReference type="KEGG" id="ehx:EMIHUDRAFT_78102"/>
<dbReference type="GO" id="GO:0046872">
    <property type="term" value="F:metal ion binding"/>
    <property type="evidence" value="ECO:0007669"/>
    <property type="project" value="UniProtKB-KW"/>
</dbReference>
<protein>
    <recommendedName>
        <fullName evidence="8">Ferredoxin</fullName>
    </recommendedName>
</protein>
<organism evidence="10 11">
    <name type="scientific">Emiliania huxleyi (strain CCMP1516)</name>
    <dbReference type="NCBI Taxonomy" id="280463"/>
    <lineage>
        <taxon>Eukaryota</taxon>
        <taxon>Haptista</taxon>
        <taxon>Haptophyta</taxon>
        <taxon>Prymnesiophyceae</taxon>
        <taxon>Isochrysidales</taxon>
        <taxon>Noelaerhabdaceae</taxon>
        <taxon>Emiliania</taxon>
    </lineage>
</organism>
<dbReference type="PANTHER" id="PTHR43112">
    <property type="entry name" value="FERREDOXIN"/>
    <property type="match status" value="1"/>
</dbReference>
<dbReference type="SUPFAM" id="SSF54292">
    <property type="entry name" value="2Fe-2S ferredoxin-like"/>
    <property type="match status" value="1"/>
</dbReference>
<evidence type="ECO:0000313" key="10">
    <source>
        <dbReference type="EnsemblProtists" id="EOD33298"/>
    </source>
</evidence>
<dbReference type="InterPro" id="IPR012675">
    <property type="entry name" value="Beta-grasp_dom_sf"/>
</dbReference>
<dbReference type="GO" id="GO:0009055">
    <property type="term" value="F:electron transfer activity"/>
    <property type="evidence" value="ECO:0007669"/>
    <property type="project" value="InterPro"/>
</dbReference>
<dbReference type="InterPro" id="IPR001041">
    <property type="entry name" value="2Fe-2S_ferredoxin-type"/>
</dbReference>
<dbReference type="GO" id="GO:0051537">
    <property type="term" value="F:2 iron, 2 sulfur cluster binding"/>
    <property type="evidence" value="ECO:0007669"/>
    <property type="project" value="UniProtKB-KW"/>
</dbReference>
<dbReference type="HOGENOM" id="CLU_082632_7_3_1"/>
<dbReference type="GO" id="GO:0009507">
    <property type="term" value="C:chloroplast"/>
    <property type="evidence" value="ECO:0007669"/>
    <property type="project" value="UniProtKB-SubCell"/>
</dbReference>
<accession>A0A0D3KC13</accession>
<keyword evidence="6 8" id="KW-0408">Iron</keyword>
<keyword evidence="8" id="KW-0150">Chloroplast</keyword>
<dbReference type="InterPro" id="IPR010241">
    <property type="entry name" value="Fd_pln"/>
</dbReference>
<dbReference type="PaxDb" id="2903-EOD33298"/>
<dbReference type="Pfam" id="PF00111">
    <property type="entry name" value="Fer2"/>
    <property type="match status" value="1"/>
</dbReference>
<dbReference type="PANTHER" id="PTHR43112:SF3">
    <property type="entry name" value="FERREDOXIN-2, CHLOROPLASTIC"/>
    <property type="match status" value="1"/>
</dbReference>
<evidence type="ECO:0000259" key="9">
    <source>
        <dbReference type="PROSITE" id="PS51085"/>
    </source>
</evidence>
<evidence type="ECO:0000313" key="11">
    <source>
        <dbReference type="Proteomes" id="UP000013827"/>
    </source>
</evidence>
<keyword evidence="4 8" id="KW-0479">Metal-binding</keyword>
<dbReference type="STRING" id="2903.R1DCW6"/>
<dbReference type="Proteomes" id="UP000013827">
    <property type="component" value="Unassembled WGS sequence"/>
</dbReference>
<evidence type="ECO:0000256" key="1">
    <source>
        <dbReference type="ARBA" id="ARBA00007874"/>
    </source>
</evidence>
<comment type="subcellular location">
    <subcellularLocation>
        <location evidence="8">Plastid</location>
        <location evidence="8">Chloroplast</location>
    </subcellularLocation>
</comment>
<dbReference type="PROSITE" id="PS51085">
    <property type="entry name" value="2FE2S_FER_2"/>
    <property type="match status" value="1"/>
</dbReference>
<dbReference type="CDD" id="cd00207">
    <property type="entry name" value="fer2"/>
    <property type="match status" value="1"/>
</dbReference>
<evidence type="ECO:0000256" key="2">
    <source>
        <dbReference type="ARBA" id="ARBA00022448"/>
    </source>
</evidence>
<keyword evidence="8" id="KW-0934">Plastid</keyword>
<evidence type="ECO:0000256" key="5">
    <source>
        <dbReference type="ARBA" id="ARBA00022982"/>
    </source>
</evidence>
<comment type="function">
    <text evidence="8">Ferredoxins are iron-sulfur proteins that transfer electrons in a wide variety of metabolic reactions.</text>
</comment>
<evidence type="ECO:0000256" key="7">
    <source>
        <dbReference type="ARBA" id="ARBA00023014"/>
    </source>
</evidence>
<dbReference type="RefSeq" id="XP_005785727.1">
    <property type="nucleotide sequence ID" value="XM_005785670.1"/>
</dbReference>
<reference evidence="10" key="2">
    <citation type="submission" date="2024-10" db="UniProtKB">
        <authorList>
            <consortium name="EnsemblProtists"/>
        </authorList>
    </citation>
    <scope>IDENTIFICATION</scope>
</reference>
<dbReference type="GeneID" id="17278571"/>
<feature type="domain" description="2Fe-2S ferredoxin-type" evidence="9">
    <location>
        <begin position="5"/>
        <end position="96"/>
    </location>
</feature>
<evidence type="ECO:0000256" key="4">
    <source>
        <dbReference type="ARBA" id="ARBA00022723"/>
    </source>
</evidence>
<name>A0A0D3KC13_EMIH1</name>
<keyword evidence="11" id="KW-1185">Reference proteome</keyword>
<comment type="cofactor">
    <cofactor evidence="8">
        <name>[2Fe-2S] cluster</name>
        <dbReference type="ChEBI" id="CHEBI:190135"/>
    </cofactor>
    <text evidence="8">Binds 1 [2Fe-2S] cluster.</text>
</comment>
<keyword evidence="5 8" id="KW-0249">Electron transport</keyword>
<dbReference type="NCBIfam" id="TIGR02008">
    <property type="entry name" value="fdx_plant"/>
    <property type="match status" value="1"/>
</dbReference>
<evidence type="ECO:0000256" key="8">
    <source>
        <dbReference type="RuleBase" id="RU364001"/>
    </source>
</evidence>
<proteinExistence type="inferred from homology"/>
<evidence type="ECO:0000256" key="6">
    <source>
        <dbReference type="ARBA" id="ARBA00023004"/>
    </source>
</evidence>
<evidence type="ECO:0000256" key="3">
    <source>
        <dbReference type="ARBA" id="ARBA00022714"/>
    </source>
</evidence>